<sequence length="206" mass="23252">MKSANDTLINVAGAIRGQLDRDITTRKPHYPPAHSVRGRVLGRLLRGSILTSGDVWRELSASRLAATIYQLRHEFGWDVHSHRIRVRTRDNGRDALISEYWLDSQQRRAIGEEGKKFVRSTTFAEKHRNANAAPFLELPSQMRRETAIGVSIVSEFRGLVEFAEEIESAQDLFPKHWCRDGALVVMKRAAAIVEPLNRLTVESLGG</sequence>
<keyword evidence="2" id="KW-1185">Reference proteome</keyword>
<dbReference type="RefSeq" id="WP_162049316.1">
    <property type="nucleotide sequence ID" value="NZ_AP019011.1"/>
</dbReference>
<organism evidence="1 2">
    <name type="scientific">Fluviibacter phosphoraccumulans</name>
    <dbReference type="NCBI Taxonomy" id="1751046"/>
    <lineage>
        <taxon>Bacteria</taxon>
        <taxon>Pseudomonadati</taxon>
        <taxon>Pseudomonadota</taxon>
        <taxon>Betaproteobacteria</taxon>
        <taxon>Rhodocyclales</taxon>
        <taxon>Fluviibacteraceae</taxon>
        <taxon>Fluviibacter</taxon>
    </lineage>
</organism>
<gene>
    <name evidence="1" type="ORF">ICHIAU1_23350</name>
</gene>
<protein>
    <submittedName>
        <fullName evidence="1">Uncharacterized protein</fullName>
    </submittedName>
</protein>
<dbReference type="EMBL" id="AP022345">
    <property type="protein sequence ID" value="BBU70052.1"/>
    <property type="molecule type" value="Genomic_DNA"/>
</dbReference>
<evidence type="ECO:0000313" key="1">
    <source>
        <dbReference type="EMBL" id="BBU70052.1"/>
    </source>
</evidence>
<dbReference type="AlphaFoldDB" id="A0A679IAI6"/>
<evidence type="ECO:0000313" key="2">
    <source>
        <dbReference type="Proteomes" id="UP000463961"/>
    </source>
</evidence>
<name>A0A679IAI6_9RHOO</name>
<proteinExistence type="predicted"/>
<accession>A0A679IAI6</accession>
<dbReference type="Proteomes" id="UP000463961">
    <property type="component" value="Chromosome"/>
</dbReference>
<reference evidence="2" key="1">
    <citation type="submission" date="2020-01" db="EMBL/GenBank/DDBJ databases">
        <title>Phosphoaccumulans saitamaens gen. nov., sp. nov., a polyphosphate accumulating bacterium isolated from surface river water.</title>
        <authorList>
            <person name="Watanabe K."/>
            <person name="Suda W."/>
        </authorList>
    </citation>
    <scope>NUCLEOTIDE SEQUENCE [LARGE SCALE GENOMIC DNA]</scope>
    <source>
        <strain evidence="2">ICHIAU1</strain>
    </source>
</reference>